<reference evidence="1 2" key="1">
    <citation type="submission" date="2014-04" db="EMBL/GenBank/DDBJ databases">
        <authorList>
            <consortium name="DOE Joint Genome Institute"/>
            <person name="Kuo A."/>
            <person name="Kohler A."/>
            <person name="Costa M.D."/>
            <person name="Nagy L.G."/>
            <person name="Floudas D."/>
            <person name="Copeland A."/>
            <person name="Barry K.W."/>
            <person name="Cichocki N."/>
            <person name="Veneault-Fourrey C."/>
            <person name="LaButti K."/>
            <person name="Lindquist E.A."/>
            <person name="Lipzen A."/>
            <person name="Lundell T."/>
            <person name="Morin E."/>
            <person name="Murat C."/>
            <person name="Sun H."/>
            <person name="Tunlid A."/>
            <person name="Henrissat B."/>
            <person name="Grigoriev I.V."/>
            <person name="Hibbett D.S."/>
            <person name="Martin F."/>
            <person name="Nordberg H.P."/>
            <person name="Cantor M.N."/>
            <person name="Hua S.X."/>
        </authorList>
    </citation>
    <scope>NUCLEOTIDE SEQUENCE [LARGE SCALE GENOMIC DNA]</scope>
    <source>
        <strain evidence="1 2">441</strain>
    </source>
</reference>
<organism evidence="1 2">
    <name type="scientific">Pisolithus microcarpus 441</name>
    <dbReference type="NCBI Taxonomy" id="765257"/>
    <lineage>
        <taxon>Eukaryota</taxon>
        <taxon>Fungi</taxon>
        <taxon>Dikarya</taxon>
        <taxon>Basidiomycota</taxon>
        <taxon>Agaricomycotina</taxon>
        <taxon>Agaricomycetes</taxon>
        <taxon>Agaricomycetidae</taxon>
        <taxon>Boletales</taxon>
        <taxon>Sclerodermatineae</taxon>
        <taxon>Pisolithaceae</taxon>
        <taxon>Pisolithus</taxon>
    </lineage>
</organism>
<evidence type="ECO:0000313" key="1">
    <source>
        <dbReference type="EMBL" id="KIK25592.1"/>
    </source>
</evidence>
<dbReference type="Proteomes" id="UP000054018">
    <property type="component" value="Unassembled WGS sequence"/>
</dbReference>
<protein>
    <submittedName>
        <fullName evidence="1">Uncharacterized protein</fullName>
    </submittedName>
</protein>
<sequence>MIEARGSSFPTEAACFSVRKAPNIQSYRVCGGHHVDAVVECYRLTIRPTTVLCDMWLPCGASTFVNSPTIVSILPLPVFMLVVGLE</sequence>
<dbReference type="EMBL" id="KN833707">
    <property type="protein sequence ID" value="KIK25592.1"/>
    <property type="molecule type" value="Genomic_DNA"/>
</dbReference>
<name>A0A0C9ZTL5_9AGAM</name>
<evidence type="ECO:0000313" key="2">
    <source>
        <dbReference type="Proteomes" id="UP000054018"/>
    </source>
</evidence>
<dbReference type="HOGENOM" id="CLU_2498703_0_0_1"/>
<accession>A0A0C9ZTL5</accession>
<dbReference type="AlphaFoldDB" id="A0A0C9ZTL5"/>
<keyword evidence="2" id="KW-1185">Reference proteome</keyword>
<reference evidence="2" key="2">
    <citation type="submission" date="2015-01" db="EMBL/GenBank/DDBJ databases">
        <title>Evolutionary Origins and Diversification of the Mycorrhizal Mutualists.</title>
        <authorList>
            <consortium name="DOE Joint Genome Institute"/>
            <consortium name="Mycorrhizal Genomics Consortium"/>
            <person name="Kohler A."/>
            <person name="Kuo A."/>
            <person name="Nagy L.G."/>
            <person name="Floudas D."/>
            <person name="Copeland A."/>
            <person name="Barry K.W."/>
            <person name="Cichocki N."/>
            <person name="Veneault-Fourrey C."/>
            <person name="LaButti K."/>
            <person name="Lindquist E.A."/>
            <person name="Lipzen A."/>
            <person name="Lundell T."/>
            <person name="Morin E."/>
            <person name="Murat C."/>
            <person name="Riley R."/>
            <person name="Ohm R."/>
            <person name="Sun H."/>
            <person name="Tunlid A."/>
            <person name="Henrissat B."/>
            <person name="Grigoriev I.V."/>
            <person name="Hibbett D.S."/>
            <person name="Martin F."/>
        </authorList>
    </citation>
    <scope>NUCLEOTIDE SEQUENCE [LARGE SCALE GENOMIC DNA]</scope>
    <source>
        <strain evidence="2">441</strain>
    </source>
</reference>
<gene>
    <name evidence="1" type="ORF">PISMIDRAFT_341800</name>
</gene>
<proteinExistence type="predicted"/>